<dbReference type="AlphaFoldDB" id="A0A1X7VXC3"/>
<proteinExistence type="predicted"/>
<evidence type="ECO:0000313" key="1">
    <source>
        <dbReference type="EnsemblMetazoa" id="Aqu2.1.44515_001"/>
    </source>
</evidence>
<sequence>LFARTTLIANSYFKSSCPEYEPSSNHIYIMSDSRPPYTRQHVAGGYFDLCNYLEQTECMKMNEETNEKNICALQN</sequence>
<name>A0A1X7VXC3_AMPQE</name>
<reference evidence="1" key="1">
    <citation type="submission" date="2017-05" db="UniProtKB">
        <authorList>
            <consortium name="EnsemblMetazoa"/>
        </authorList>
    </citation>
    <scope>IDENTIFICATION</scope>
</reference>
<accession>A0A1X7VXC3</accession>
<dbReference type="EnsemblMetazoa" id="Aqu2.1.44515_001">
    <property type="protein sequence ID" value="Aqu2.1.44515_001"/>
    <property type="gene ID" value="Aqu2.1.44515"/>
</dbReference>
<dbReference type="InParanoid" id="A0A1X7VXC3"/>
<organism evidence="1">
    <name type="scientific">Amphimedon queenslandica</name>
    <name type="common">Sponge</name>
    <dbReference type="NCBI Taxonomy" id="400682"/>
    <lineage>
        <taxon>Eukaryota</taxon>
        <taxon>Metazoa</taxon>
        <taxon>Porifera</taxon>
        <taxon>Demospongiae</taxon>
        <taxon>Heteroscleromorpha</taxon>
        <taxon>Haplosclerida</taxon>
        <taxon>Niphatidae</taxon>
        <taxon>Amphimedon</taxon>
    </lineage>
</organism>
<protein>
    <submittedName>
        <fullName evidence="1">Uncharacterized protein</fullName>
    </submittedName>
</protein>